<evidence type="ECO:0000256" key="6">
    <source>
        <dbReference type="PROSITE-ProRule" id="PRU01211"/>
    </source>
</evidence>
<dbReference type="PANTHER" id="PTHR10127">
    <property type="entry name" value="DISCOIDIN, CUB, EGF, LAMININ , AND ZINC METALLOPROTEASE DOMAIN CONTAINING"/>
    <property type="match status" value="1"/>
</dbReference>
<dbReference type="GO" id="GO:0006508">
    <property type="term" value="P:proteolysis"/>
    <property type="evidence" value="ECO:0007669"/>
    <property type="project" value="UniProtKB-KW"/>
</dbReference>
<keyword evidence="6 7" id="KW-0479">Metal-binding</keyword>
<dbReference type="SMART" id="SM00034">
    <property type="entry name" value="CLECT"/>
    <property type="match status" value="1"/>
</dbReference>
<dbReference type="GO" id="GO:0008270">
    <property type="term" value="F:zinc ion binding"/>
    <property type="evidence" value="ECO:0007669"/>
    <property type="project" value="UniProtKB-UniRule"/>
</dbReference>
<dbReference type="InterPro" id="IPR024079">
    <property type="entry name" value="MetalloPept_cat_dom_sf"/>
</dbReference>
<feature type="binding site" evidence="6">
    <location>
        <position position="251"/>
    </location>
    <ligand>
        <name>Zn(2+)</name>
        <dbReference type="ChEBI" id="CHEBI:29105"/>
        <note>catalytic</note>
    </ligand>
</feature>
<feature type="chain" id="PRO_5041482769" description="Zinc metalloproteinase" evidence="5 7">
    <location>
        <begin position="17"/>
        <end position="673"/>
    </location>
</feature>
<keyword evidence="6 7" id="KW-0482">Metalloprotease</keyword>
<comment type="cofactor">
    <cofactor evidence="6 7">
        <name>Zn(2+)</name>
        <dbReference type="ChEBI" id="CHEBI:29105"/>
    </cofactor>
    <text evidence="6 7">Binds 1 zinc ion per subunit.</text>
</comment>
<keyword evidence="6 7" id="KW-0378">Hydrolase</keyword>
<sequence length="673" mass="76316">MRILPILFLLASLCQAFPNSNSPLRGKELFRKVIKMIVLASYNDFQNHPDFKDLDEVAQLIAEHKKKVADRLEQEHDDSYKEAVAKAREQIKNLNPKPVPGGRVSIERINAALGLDEVLVEGDILMTADEARRYFEIDSVGRSKRQAYQPRSNPNYNWEYSIPYAYEPSLSDDSKHYAKWAMDFWQNNTCLTFHEVDSSTASKQRVLYFINGGGCYSGIGRGSGVGLQEVSACDAYYTSTHEVGHALGFMHEQSRWDRDDYINVDLDNVKKNKKHNYNKRDKDENNNFGKQYDFRGIMHYTDGAFALDDTKTVMFARNPGYQMSIGSDEYPDYGDIYEMNMQYSCYDKCKNSGTICYNEGKPNPNNCSVCQCPSGFGGPRCFQREAPVGGLNCGESLWIPRGAGSAWQTLAVSKQVGDGTGKARARKDPAYCTWHIRSLDSAQIEYEVVEVGTGRRPNDLCVSICQSGGVSIKGLEKTWKPEGMKFCCEEQLNKTMTTAKNLLIVQGYNFQYYTDFVIRYRSKQDEVPTTTTTTTTTTTRPPVTVPQGNVHHYIMYILVTAPLSFNDAAAFCETQNAILAYIPGPGIEKALQKRFRKVDPYFNDVFWIGFYKPQGMSSEYEWLNGEDVTYTNWATGQPRPTPTEQCALHLDTEWVGTNCEDKHSFVCKKLTWP</sequence>
<feature type="domain" description="C-type lectin" evidence="8">
    <location>
        <begin position="556"/>
        <end position="668"/>
    </location>
</feature>
<accession>A0AA39MBR6</accession>
<comment type="caution">
    <text evidence="10">The sequence shown here is derived from an EMBL/GenBank/DDBJ whole genome shotgun (WGS) entry which is preliminary data.</text>
</comment>
<keyword evidence="4" id="KW-0325">Glycoprotein</keyword>
<dbReference type="GO" id="GO:0005576">
    <property type="term" value="C:extracellular region"/>
    <property type="evidence" value="ECO:0007669"/>
    <property type="project" value="UniProtKB-SubCell"/>
</dbReference>
<reference evidence="10" key="1">
    <citation type="submission" date="2023-06" db="EMBL/GenBank/DDBJ databases">
        <title>Genomic analysis of the entomopathogenic nematode Steinernema hermaphroditum.</title>
        <authorList>
            <person name="Schwarz E.M."/>
            <person name="Heppert J.K."/>
            <person name="Baniya A."/>
            <person name="Schwartz H.T."/>
            <person name="Tan C.-H."/>
            <person name="Antoshechkin I."/>
            <person name="Sternberg P.W."/>
            <person name="Goodrich-Blair H."/>
            <person name="Dillman A.R."/>
        </authorList>
    </citation>
    <scope>NUCLEOTIDE SEQUENCE</scope>
    <source>
        <strain evidence="10">PS9179</strain>
        <tissue evidence="10">Whole animal</tissue>
    </source>
</reference>
<dbReference type="InterPro" id="IPR016187">
    <property type="entry name" value="CTDL_fold"/>
</dbReference>
<gene>
    <name evidence="10" type="ORF">QR680_011113</name>
</gene>
<dbReference type="SUPFAM" id="SSF55486">
    <property type="entry name" value="Metalloproteases ('zincins'), catalytic domain"/>
    <property type="match status" value="1"/>
</dbReference>
<feature type="binding site" evidence="6">
    <location>
        <position position="241"/>
    </location>
    <ligand>
        <name>Zn(2+)</name>
        <dbReference type="ChEBI" id="CHEBI:29105"/>
        <note>catalytic</note>
    </ligand>
</feature>
<dbReference type="PROSITE" id="PS50041">
    <property type="entry name" value="C_TYPE_LECTIN_2"/>
    <property type="match status" value="1"/>
</dbReference>
<keyword evidence="6 7" id="KW-0645">Protease</keyword>
<evidence type="ECO:0000259" key="9">
    <source>
        <dbReference type="PROSITE" id="PS51864"/>
    </source>
</evidence>
<dbReference type="Gene3D" id="3.40.390.10">
    <property type="entry name" value="Collagenase (Catalytic Domain)"/>
    <property type="match status" value="1"/>
</dbReference>
<dbReference type="Pfam" id="PF00059">
    <property type="entry name" value="Lectin_C"/>
    <property type="match status" value="1"/>
</dbReference>
<evidence type="ECO:0000256" key="4">
    <source>
        <dbReference type="ARBA" id="ARBA00023180"/>
    </source>
</evidence>
<feature type="disulfide bond" evidence="6">
    <location>
        <begin position="190"/>
        <end position="345"/>
    </location>
</feature>
<evidence type="ECO:0000313" key="10">
    <source>
        <dbReference type="EMBL" id="KAK0428971.1"/>
    </source>
</evidence>
<feature type="active site" evidence="6">
    <location>
        <position position="242"/>
    </location>
</feature>
<feature type="signal peptide" evidence="5 7">
    <location>
        <begin position="1"/>
        <end position="16"/>
    </location>
</feature>
<dbReference type="InterPro" id="IPR001304">
    <property type="entry name" value="C-type_lectin-like"/>
</dbReference>
<dbReference type="Pfam" id="PF01400">
    <property type="entry name" value="Astacin"/>
    <property type="match status" value="1"/>
</dbReference>
<organism evidence="10 11">
    <name type="scientific">Steinernema hermaphroditum</name>
    <dbReference type="NCBI Taxonomy" id="289476"/>
    <lineage>
        <taxon>Eukaryota</taxon>
        <taxon>Metazoa</taxon>
        <taxon>Ecdysozoa</taxon>
        <taxon>Nematoda</taxon>
        <taxon>Chromadorea</taxon>
        <taxon>Rhabditida</taxon>
        <taxon>Tylenchina</taxon>
        <taxon>Panagrolaimomorpha</taxon>
        <taxon>Strongyloidoidea</taxon>
        <taxon>Steinernematidae</taxon>
        <taxon>Steinernema</taxon>
    </lineage>
</organism>
<evidence type="ECO:0000256" key="2">
    <source>
        <dbReference type="ARBA" id="ARBA00022525"/>
    </source>
</evidence>
<dbReference type="InterPro" id="IPR017050">
    <property type="entry name" value="Metallopeptidase_nem"/>
</dbReference>
<evidence type="ECO:0000259" key="8">
    <source>
        <dbReference type="PROSITE" id="PS50041"/>
    </source>
</evidence>
<evidence type="ECO:0000313" key="11">
    <source>
        <dbReference type="Proteomes" id="UP001175271"/>
    </source>
</evidence>
<dbReference type="GO" id="GO:0018996">
    <property type="term" value="P:molting cycle, collagen and cuticulin-based cuticle"/>
    <property type="evidence" value="ECO:0007669"/>
    <property type="project" value="InterPro"/>
</dbReference>
<protein>
    <recommendedName>
        <fullName evidence="5">Zinc metalloproteinase</fullName>
    </recommendedName>
</protein>
<dbReference type="InterPro" id="IPR001506">
    <property type="entry name" value="Peptidase_M12A"/>
</dbReference>
<comment type="subcellular location">
    <subcellularLocation>
        <location evidence="1 5">Secreted</location>
    </subcellularLocation>
</comment>
<evidence type="ECO:0000256" key="1">
    <source>
        <dbReference type="ARBA" id="ARBA00004613"/>
    </source>
</evidence>
<comment type="caution">
    <text evidence="6">Lacks conserved residue(s) required for the propagation of feature annotation.</text>
</comment>
<keyword evidence="3 6" id="KW-1015">Disulfide bond</keyword>
<dbReference type="PIRSF" id="PIRSF036365">
    <property type="entry name" value="Astacin_nematoda"/>
    <property type="match status" value="1"/>
</dbReference>
<keyword evidence="2 5" id="KW-0964">Secreted</keyword>
<dbReference type="GO" id="GO:0004222">
    <property type="term" value="F:metalloendopeptidase activity"/>
    <property type="evidence" value="ECO:0007669"/>
    <property type="project" value="UniProtKB-UniRule"/>
</dbReference>
<dbReference type="InterPro" id="IPR006026">
    <property type="entry name" value="Peptidase_Metallo"/>
</dbReference>
<keyword evidence="5 7" id="KW-0732">Signal</keyword>
<feature type="domain" description="Peptidase M12A" evidence="9">
    <location>
        <begin position="146"/>
        <end position="346"/>
    </location>
</feature>
<keyword evidence="6 7" id="KW-0862">Zinc</keyword>
<feature type="binding site" evidence="6">
    <location>
        <position position="245"/>
    </location>
    <ligand>
        <name>Zn(2+)</name>
        <dbReference type="ChEBI" id="CHEBI:29105"/>
        <note>catalytic</note>
    </ligand>
</feature>
<evidence type="ECO:0000256" key="3">
    <source>
        <dbReference type="ARBA" id="ARBA00023157"/>
    </source>
</evidence>
<dbReference type="PANTHER" id="PTHR10127:SF875">
    <property type="entry name" value="ZINC METALLOPROTEINASE NAS-28"/>
    <property type="match status" value="1"/>
</dbReference>
<dbReference type="InterPro" id="IPR016186">
    <property type="entry name" value="C-type_lectin-like/link_sf"/>
</dbReference>
<dbReference type="SMART" id="SM00235">
    <property type="entry name" value="ZnMc"/>
    <property type="match status" value="1"/>
</dbReference>
<proteinExistence type="predicted"/>
<dbReference type="AlphaFoldDB" id="A0AA39MBR6"/>
<keyword evidence="11" id="KW-1185">Reference proteome</keyword>
<dbReference type="Proteomes" id="UP001175271">
    <property type="component" value="Unassembled WGS sequence"/>
</dbReference>
<dbReference type="PROSITE" id="PS51864">
    <property type="entry name" value="ASTACIN"/>
    <property type="match status" value="1"/>
</dbReference>
<dbReference type="Gene3D" id="3.10.100.10">
    <property type="entry name" value="Mannose-Binding Protein A, subunit A"/>
    <property type="match status" value="1"/>
</dbReference>
<evidence type="ECO:0000256" key="5">
    <source>
        <dbReference type="PIRNR" id="PIRNR036365"/>
    </source>
</evidence>
<evidence type="ECO:0000256" key="7">
    <source>
        <dbReference type="RuleBase" id="RU361183"/>
    </source>
</evidence>
<name>A0AA39MBR6_9BILA</name>
<dbReference type="SUPFAM" id="SSF56436">
    <property type="entry name" value="C-type lectin-like"/>
    <property type="match status" value="1"/>
</dbReference>
<dbReference type="PRINTS" id="PR00480">
    <property type="entry name" value="ASTACIN"/>
</dbReference>
<dbReference type="CDD" id="cd00037">
    <property type="entry name" value="CLECT"/>
    <property type="match status" value="1"/>
</dbReference>
<dbReference type="EMBL" id="JAUCMV010000001">
    <property type="protein sequence ID" value="KAK0428971.1"/>
    <property type="molecule type" value="Genomic_DNA"/>
</dbReference>